<gene>
    <name evidence="5" type="ORF">DNFV4_01844</name>
</gene>
<dbReference type="SUPFAM" id="SSF53474">
    <property type="entry name" value="alpha/beta-Hydrolases"/>
    <property type="match status" value="1"/>
</dbReference>
<reference evidence="5" key="1">
    <citation type="submission" date="2022-10" db="EMBL/GenBank/DDBJ databases">
        <authorList>
            <person name="Koch H."/>
        </authorList>
    </citation>
    <scope>NUCLEOTIDE SEQUENCE</scope>
    <source>
        <strain evidence="5">DNF</strain>
    </source>
</reference>
<feature type="region of interest" description="Disordered" evidence="3">
    <location>
        <begin position="1881"/>
        <end position="1903"/>
    </location>
</feature>
<dbReference type="GO" id="GO:0005509">
    <property type="term" value="F:calcium ion binding"/>
    <property type="evidence" value="ECO:0007669"/>
    <property type="project" value="InterPro"/>
</dbReference>
<dbReference type="EMBL" id="OX365700">
    <property type="protein sequence ID" value="CAI4031421.1"/>
    <property type="molecule type" value="Genomic_DNA"/>
</dbReference>
<dbReference type="KEGG" id="nti:DNFV4_01844"/>
<comment type="subcellular location">
    <subcellularLocation>
        <location evidence="1">Secreted</location>
    </subcellularLocation>
</comment>
<evidence type="ECO:0000259" key="4">
    <source>
        <dbReference type="Pfam" id="PF06594"/>
    </source>
</evidence>
<dbReference type="Pfam" id="PF06594">
    <property type="entry name" value="HCBP_related"/>
    <property type="match status" value="1"/>
</dbReference>
<feature type="compositionally biased region" description="Acidic residues" evidence="3">
    <location>
        <begin position="1111"/>
        <end position="1121"/>
    </location>
</feature>
<evidence type="ECO:0000256" key="2">
    <source>
        <dbReference type="ARBA" id="ARBA00022525"/>
    </source>
</evidence>
<dbReference type="InterPro" id="IPR050557">
    <property type="entry name" value="RTX_toxin/Mannuronan_C5-epim"/>
</dbReference>
<dbReference type="InterPro" id="IPR011049">
    <property type="entry name" value="Serralysin-like_metalloprot_C"/>
</dbReference>
<protein>
    <submittedName>
        <fullName evidence="5">Serralysin</fullName>
    </submittedName>
</protein>
<dbReference type="GO" id="GO:0005576">
    <property type="term" value="C:extracellular region"/>
    <property type="evidence" value="ECO:0007669"/>
    <property type="project" value="UniProtKB-SubCell"/>
</dbReference>
<dbReference type="InterPro" id="IPR029058">
    <property type="entry name" value="AB_hydrolase_fold"/>
</dbReference>
<dbReference type="Pfam" id="PF00353">
    <property type="entry name" value="HemolysinCabind"/>
    <property type="match status" value="20"/>
</dbReference>
<organism evidence="5 6">
    <name type="scientific">Nitrospira tepida</name>
    <dbReference type="NCBI Taxonomy" id="2973512"/>
    <lineage>
        <taxon>Bacteria</taxon>
        <taxon>Pseudomonadati</taxon>
        <taxon>Nitrospirota</taxon>
        <taxon>Nitrospiria</taxon>
        <taxon>Nitrospirales</taxon>
        <taxon>Nitrospiraceae</taxon>
        <taxon>Nitrospira</taxon>
    </lineage>
</organism>
<sequence length="2412" mass="251537">MRQSNISTWLKFALQQMAAESYLDQLLFGRSLREILLEGNNDQRFVQPDANGNLPGKTRFTNVLADRFLSTYDIIDHHANDGTGFSATLMRDRTTGAYTLSFRSTESALVAEGGDRERDLFGADAEIGGAGFAFGQLAAMEDYYQSLKTSGTLPAGAVLNVTGYSLGGHLATVFTELHHTEVNHTYIFNGAGRGHVPGEVPGLSAEESRISDMMAYFRLVLDNPDEASDTFPRDSDLYLRAIQLHQTDPQWRPFEQQDSSLYNDPRYLWAKAATLNLFKPTGIDPLFHSPEAVTEGPFGKITQLYGFATTNDLQFVANSGVHAAATPVFIEGQPLIAGAPLPSVTESGNTHSITLIVDSLAVQELIQTIDSRYGQASAELLIKAVSNAKAETTAPLNVSGVTEGDSLEKAVDALRKLFRDPALSPAEPLPVNSRVGGFGDLANRNAMYQAIDEVTQRARLLRAQGVIFSIEDLTAVSAAALAGIADTDTDQGLAYRYALKELNPFAVVADTPQANEALYATHAQGGGLDMFDDITGVGTLTSRYLDDRALFLKEKISLNQLDHQTSTGNIHFKDVTTGYEIVTNAVVSTDRQFIFDSDAGNLVTGNSADDELFGAGGDDLVRGMDGNDYLEGGTGHDHLLGGVGEDILEGGVGHDTIEGGRDNDLLKGGAGLDTYLYHAGDGTDQIEDSDAQGHILFDGALLQGGIRAQDGPSDTYTSLDGAKTYVLTNGHLMVNGLLTVNAGFQSGQFGIRLIDLPNYAAATRDIFTKSVPDPLHPGQTIPVPFFDDGDNDSRSPELNGPLGDDHHRLHALGGNDYVVSGAGDDELYGDEGTDELYGGLGHDRLYGGTGNDTLVGDNSAVSSGGGNDYLDGGDGNDLLQGGAGADILIGGAGIDNLNGDEPSQVNDGNQDDYLFGGANDDSLFGGAGSDILDGGDGHDLLVGDTTSFQGGRPEDGGADFMEGGTGNDQLFGLYGNDVLSGGDGLDLVNGQDGDDLLYGGAGDDVLSGDLRLPSAIGFYDTREYRGAGGDDLLYGGEGRDYLYGGEGDDYLSGGDGNDVLYGDYNRLRFQREDALEAVLMSLAGNDTLHGGEGDDGLFGGAGSDVLNGGEGNDELQDDEGLNAEGSGDDWLYGGNGNDLLTSYWGDDRLFGGSGNDRLISYAGKDELYGEEGDDIFDVRDASRGASETLLVGGTGNDTYLIDSLSDRIVEEADGGIDTVVSNIDFVLSDNLENLTLNADHLVGTGNDQDNVLNATNLVGTTLIGGGGNDTLTGLARLDGGAGNDTMVGGGSVFVGFEGGESRYQSNTYLFDRGYGQDMVVDTDTEAGFSSTQWDVIEMGPDITPGDVEWRREGEDLILSIAGTDDQLTIQSYYKETFDLGAWRFLDGFRPPSGEIVQGSNFHPYYARPGQVELIRFADGTKWGPGLLGGLVTGAYDSNTFEFGYGSGHVRLIDFDELGHGIDTVRMEAGITADDVLVGKQGSDLVFTLKNTNETLTVLAHFDFVLGSNIFTGQRSNPTPYRLERVVFDDGTVWDYTTFESRLTTIIGTDHAEPLVGNANDNVIRGLGGHDALIGRAGNDLLDGGGGDDELEGDEGNDVLMGGTGDDLLFGEQGDDTYIFNRGDGSDYLEDSVQAGAGNRIRFGAGISQDDLTLTMAQGGDTHSVTIAVGASGDSIEIANLRGEDTGVELLEFADGTTMRLADLLGPQATDGDDVLEGGPAAEVIEALAGNDIVDAGAGNDTIAGGQGNDALSGGAGDDTYVFNLGDGVDTITDQALPGEGNQIQFGAGITPADLSLGLGSLLLRVGSGGDAIHLTPFDPANVFGPRAIDRFRLADGTVLTYEDLLARGFDLAGTAGDDTLTGTNTTDRLVGWAGNDVLQSGEGNDLLDGGPGTDRMEGGGGDDTYVVDDAGDVVTESAGEGLDSVQSSVSYSLGANLEHLTLVGAADLAGTGNELDNILIGNSGNNVLEGAAGADRMIGGAGDDRYLVDDAGDVVVEQIDEGIDTVESSVTYTLAANVENLTLAGTAAINGSGNELDNVLAGNSAANVLAGGQGNDTYVIGIGDQVVEQVGEGIDTVQSSLSYQLGAHVENLALTGTANLNGTGNELDNVLVGNSGLNRLTGGAGNDTYVVGRGDTVVEGAGGGIDTIQTHITWTLGSNLENLTLTGSANVNGIGNSLNNILIGNAGANLLDGGSGQDRLDGGEGNDLLLGGSGHDELVGGVGNDALNAGSGHDFLDGGDGTDVLDGGSGDDQLHGGSGDDVLLAGSGADRLSGGIGNDLLIGGSGNDRYLFSRGDGQDTIVEQDPFPFNQDSLEFGPTIAPLDLILSRQADNLRIALYGTSDQVTIQNWYGGTANQTELIQAGNGQQLLNSQVDQLIQAMAGLTSQTGLSWEEAVAQRPEDVQAILAASWS</sequence>
<dbReference type="InterPro" id="IPR001343">
    <property type="entry name" value="Hemolysn_Ca-bd"/>
</dbReference>
<feature type="domain" description="Haemolysin-type calcium binding-related" evidence="4">
    <location>
        <begin position="1483"/>
        <end position="1537"/>
    </location>
</feature>
<dbReference type="InterPro" id="IPR018511">
    <property type="entry name" value="Hemolysin-typ_Ca-bd_CS"/>
</dbReference>
<dbReference type="PANTHER" id="PTHR38340:SF1">
    <property type="entry name" value="S-LAYER PROTEIN"/>
    <property type="match status" value="1"/>
</dbReference>
<evidence type="ECO:0000313" key="6">
    <source>
        <dbReference type="Proteomes" id="UP001179121"/>
    </source>
</evidence>
<dbReference type="Gene3D" id="2.150.10.10">
    <property type="entry name" value="Serralysin-like metalloprotease, C-terminal"/>
    <property type="match status" value="12"/>
</dbReference>
<dbReference type="Proteomes" id="UP001179121">
    <property type="component" value="Chromosome"/>
</dbReference>
<dbReference type="PANTHER" id="PTHR38340">
    <property type="entry name" value="S-LAYER PROTEIN"/>
    <property type="match status" value="1"/>
</dbReference>
<evidence type="ECO:0000256" key="3">
    <source>
        <dbReference type="SAM" id="MobiDB-lite"/>
    </source>
</evidence>
<keyword evidence="6" id="KW-1185">Reference proteome</keyword>
<dbReference type="PROSITE" id="PS00330">
    <property type="entry name" value="HEMOLYSIN_CALCIUM"/>
    <property type="match status" value="16"/>
</dbReference>
<name>A0AA86T477_9BACT</name>
<feature type="region of interest" description="Disordered" evidence="3">
    <location>
        <begin position="1099"/>
        <end position="1129"/>
    </location>
</feature>
<dbReference type="InterPro" id="IPR010566">
    <property type="entry name" value="Haemolys_ca-bd"/>
</dbReference>
<proteinExistence type="predicted"/>
<dbReference type="PRINTS" id="PR00313">
    <property type="entry name" value="CABNDNGRPT"/>
</dbReference>
<evidence type="ECO:0000256" key="1">
    <source>
        <dbReference type="ARBA" id="ARBA00004613"/>
    </source>
</evidence>
<dbReference type="SUPFAM" id="SSF51120">
    <property type="entry name" value="beta-Roll"/>
    <property type="match status" value="12"/>
</dbReference>
<accession>A0AA86T477</accession>
<keyword evidence="2" id="KW-0964">Secreted</keyword>
<evidence type="ECO:0000313" key="5">
    <source>
        <dbReference type="EMBL" id="CAI4031421.1"/>
    </source>
</evidence>